<reference evidence="2" key="1">
    <citation type="journal article" date="2012" name="PLoS Genet.">
        <title>The genomes of the fungal plant pathogens Cladosporium fulvum and Dothistroma septosporum reveal adaptation to different hosts and lifestyles but also signatures of common ancestry.</title>
        <authorList>
            <person name="de Wit P.J.G.M."/>
            <person name="van der Burgt A."/>
            <person name="Oekmen B."/>
            <person name="Stergiopoulos I."/>
            <person name="Abd-Elsalam K.A."/>
            <person name="Aerts A.L."/>
            <person name="Bahkali A.H."/>
            <person name="Beenen H.G."/>
            <person name="Chettri P."/>
            <person name="Cox M.P."/>
            <person name="Datema E."/>
            <person name="de Vries R.P."/>
            <person name="Dhillon B."/>
            <person name="Ganley A.R."/>
            <person name="Griffiths S.A."/>
            <person name="Guo Y."/>
            <person name="Hamelin R.C."/>
            <person name="Henrissat B."/>
            <person name="Kabir M.S."/>
            <person name="Jashni M.K."/>
            <person name="Kema G."/>
            <person name="Klaubauf S."/>
            <person name="Lapidus A."/>
            <person name="Levasseur A."/>
            <person name="Lindquist E."/>
            <person name="Mehrabi R."/>
            <person name="Ohm R.A."/>
            <person name="Owen T.J."/>
            <person name="Salamov A."/>
            <person name="Schwelm A."/>
            <person name="Schijlen E."/>
            <person name="Sun H."/>
            <person name="van den Burg H.A."/>
            <person name="van Ham R.C.H.J."/>
            <person name="Zhang S."/>
            <person name="Goodwin S.B."/>
            <person name="Grigoriev I.V."/>
            <person name="Collemare J."/>
            <person name="Bradshaw R.E."/>
        </authorList>
    </citation>
    <scope>NUCLEOTIDE SEQUENCE [LARGE SCALE GENOMIC DNA]</scope>
    <source>
        <strain evidence="2">NZE10 / CBS 128990</strain>
    </source>
</reference>
<dbReference type="AlphaFoldDB" id="N1PBM2"/>
<evidence type="ECO:0000313" key="2">
    <source>
        <dbReference type="Proteomes" id="UP000016933"/>
    </source>
</evidence>
<sequence length="82" mass="9157">MDESDQAVQLFGRWTWSQSLMAQLLMPCKSYFETLDAVIVFCCYSAIDTNRLRRALCVAKRLMDGADSARVGRSATVESASL</sequence>
<accession>N1PBM2</accession>
<organism evidence="1 2">
    <name type="scientific">Dothistroma septosporum (strain NZE10 / CBS 128990)</name>
    <name type="common">Red band needle blight fungus</name>
    <name type="synonym">Mycosphaerella pini</name>
    <dbReference type="NCBI Taxonomy" id="675120"/>
    <lineage>
        <taxon>Eukaryota</taxon>
        <taxon>Fungi</taxon>
        <taxon>Dikarya</taxon>
        <taxon>Ascomycota</taxon>
        <taxon>Pezizomycotina</taxon>
        <taxon>Dothideomycetes</taxon>
        <taxon>Dothideomycetidae</taxon>
        <taxon>Mycosphaerellales</taxon>
        <taxon>Mycosphaerellaceae</taxon>
        <taxon>Dothistroma</taxon>
    </lineage>
</organism>
<reference evidence="1 2" key="2">
    <citation type="journal article" date="2012" name="PLoS Pathog.">
        <title>Diverse lifestyles and strategies of plant pathogenesis encoded in the genomes of eighteen Dothideomycetes fungi.</title>
        <authorList>
            <person name="Ohm R.A."/>
            <person name="Feau N."/>
            <person name="Henrissat B."/>
            <person name="Schoch C.L."/>
            <person name="Horwitz B.A."/>
            <person name="Barry K.W."/>
            <person name="Condon B.J."/>
            <person name="Copeland A.C."/>
            <person name="Dhillon B."/>
            <person name="Glaser F."/>
            <person name="Hesse C.N."/>
            <person name="Kosti I."/>
            <person name="LaButti K."/>
            <person name="Lindquist E.A."/>
            <person name="Lucas S."/>
            <person name="Salamov A.A."/>
            <person name="Bradshaw R.E."/>
            <person name="Ciuffetti L."/>
            <person name="Hamelin R.C."/>
            <person name="Kema G.H.J."/>
            <person name="Lawrence C."/>
            <person name="Scott J.A."/>
            <person name="Spatafora J.W."/>
            <person name="Turgeon B.G."/>
            <person name="de Wit P.J.G.M."/>
            <person name="Zhong S."/>
            <person name="Goodwin S.B."/>
            <person name="Grigoriev I.V."/>
        </authorList>
    </citation>
    <scope>NUCLEOTIDE SEQUENCE [LARGE SCALE GENOMIC DNA]</scope>
    <source>
        <strain evidence="2">NZE10 / CBS 128990</strain>
    </source>
</reference>
<protein>
    <submittedName>
        <fullName evidence="1">Uncharacterized protein</fullName>
    </submittedName>
</protein>
<dbReference type="Proteomes" id="UP000016933">
    <property type="component" value="Unassembled WGS sequence"/>
</dbReference>
<proteinExistence type="predicted"/>
<evidence type="ECO:0000313" key="1">
    <source>
        <dbReference type="EMBL" id="EME38261.1"/>
    </source>
</evidence>
<name>N1PBM2_DOTSN</name>
<dbReference type="HOGENOM" id="CLU_2558254_0_0_1"/>
<keyword evidence="2" id="KW-1185">Reference proteome</keyword>
<gene>
    <name evidence="1" type="ORF">DOTSEDRAFT_75730</name>
</gene>
<dbReference type="EMBL" id="KB446547">
    <property type="protein sequence ID" value="EME38261.1"/>
    <property type="molecule type" value="Genomic_DNA"/>
</dbReference>